<organism evidence="1 2">
    <name type="scientific">Pararcticibacter amylolyticus</name>
    <dbReference type="NCBI Taxonomy" id="2173175"/>
    <lineage>
        <taxon>Bacteria</taxon>
        <taxon>Pseudomonadati</taxon>
        <taxon>Bacteroidota</taxon>
        <taxon>Sphingobacteriia</taxon>
        <taxon>Sphingobacteriales</taxon>
        <taxon>Sphingobacteriaceae</taxon>
        <taxon>Pararcticibacter</taxon>
    </lineage>
</organism>
<dbReference type="EMBL" id="QEAS01000009">
    <property type="protein sequence ID" value="PWG80394.1"/>
    <property type="molecule type" value="Genomic_DNA"/>
</dbReference>
<sequence length="128" mass="14370">MDTILLQGSVYWAYDYEIEDKEEWLKTIAGLFSFNPPLHKHQGVIALTPGAIEISGDHHLRVPLGSIEQIYLGFDSVFPASSVKNFGLFWKPLRITFSGGQVIYLIIDYTGIQTQNPLWATSISELLA</sequence>
<evidence type="ECO:0000313" key="1">
    <source>
        <dbReference type="EMBL" id="PWG80394.1"/>
    </source>
</evidence>
<dbReference type="Proteomes" id="UP000245647">
    <property type="component" value="Unassembled WGS sequence"/>
</dbReference>
<gene>
    <name evidence="1" type="ORF">DDR33_12355</name>
</gene>
<dbReference type="RefSeq" id="WP_109416101.1">
    <property type="nucleotide sequence ID" value="NZ_QEAS01000009.1"/>
</dbReference>
<name>A0A2U2PGE0_9SPHI</name>
<dbReference type="AlphaFoldDB" id="A0A2U2PGE0"/>
<dbReference type="OrthoDB" id="793520at2"/>
<comment type="caution">
    <text evidence="1">The sequence shown here is derived from an EMBL/GenBank/DDBJ whole genome shotgun (WGS) entry which is preliminary data.</text>
</comment>
<protein>
    <submittedName>
        <fullName evidence="1">Uncharacterized protein</fullName>
    </submittedName>
</protein>
<reference evidence="1 2" key="1">
    <citation type="submission" date="2018-04" db="EMBL/GenBank/DDBJ databases">
        <title>Pedobacter chongqingensis sp. nov., isolated from a rottenly hemp rope.</title>
        <authorList>
            <person name="Cai Y."/>
        </authorList>
    </citation>
    <scope>NUCLEOTIDE SEQUENCE [LARGE SCALE GENOMIC DNA]</scope>
    <source>
        <strain evidence="1 2">FJ4-8</strain>
    </source>
</reference>
<evidence type="ECO:0000313" key="2">
    <source>
        <dbReference type="Proteomes" id="UP000245647"/>
    </source>
</evidence>
<keyword evidence="2" id="KW-1185">Reference proteome</keyword>
<accession>A0A2U2PGE0</accession>
<proteinExistence type="predicted"/>